<evidence type="ECO:0000259" key="1">
    <source>
        <dbReference type="Pfam" id="PF13304"/>
    </source>
</evidence>
<evidence type="ECO:0000313" key="2">
    <source>
        <dbReference type="EMBL" id="BEH91236.1"/>
    </source>
</evidence>
<accession>A0ABN6ZCD2</accession>
<dbReference type="EMBL" id="AP028127">
    <property type="protein sequence ID" value="BEH91236.1"/>
    <property type="molecule type" value="Genomic_DNA"/>
</dbReference>
<protein>
    <recommendedName>
        <fullName evidence="1">ATPase AAA-type core domain-containing protein</fullName>
    </recommendedName>
</protein>
<dbReference type="Proteomes" id="UP001432099">
    <property type="component" value="Chromosome"/>
</dbReference>
<dbReference type="InterPro" id="IPR003959">
    <property type="entry name" value="ATPase_AAA_core"/>
</dbReference>
<proteinExistence type="predicted"/>
<reference evidence="2" key="1">
    <citation type="journal article" date="2024" name="Int. J. Syst. Evol. Microbiol.">
        <title>Turicibacter faecis sp. nov., isolated from faeces of heart failure mouse model.</title>
        <authorList>
            <person name="Imamura Y."/>
            <person name="Motooka D."/>
            <person name="Nakajima Y."/>
            <person name="Ito S."/>
            <person name="Kitakaze M."/>
            <person name="Iida T."/>
            <person name="Nakamura S."/>
        </authorList>
    </citation>
    <scope>NUCLEOTIDE SEQUENCE</scope>
    <source>
        <strain evidence="2">TC023</strain>
    </source>
</reference>
<dbReference type="RefSeq" id="WP_338617276.1">
    <property type="nucleotide sequence ID" value="NZ_AP028127.1"/>
</dbReference>
<feature type="domain" description="ATPase AAA-type core" evidence="1">
    <location>
        <begin position="164"/>
        <end position="244"/>
    </location>
</feature>
<dbReference type="Gene3D" id="3.40.50.300">
    <property type="entry name" value="P-loop containing nucleotide triphosphate hydrolases"/>
    <property type="match status" value="1"/>
</dbReference>
<sequence>MKIKSLRVSTPNGLCVNVTTPVPLTLLVGLSGSGKSQILFYIYSLFQLLAGHSIKGLANGEYEMCFILNQKEYRYLVYINDNYPIIQHLWNSADSSSPTFEELIPLLMPVKWLTSIPQFRQTNTITKSYLLATKQQTSEILSIFQSIFDSVEDIKLLHRPKNTLELFFKEKGGSYLEIHKMSDGMLKTLYYLTEFVLSEPGTLLLVDEFENGLGLNCMGPLLEEMMGRDDLQLILSSHHPYVINNVHSHFWRIITRQQDTIEAHTAEELGIGQTEYDSFFELINVLSFEGGV</sequence>
<organism evidence="2 3">
    <name type="scientific">Turicibacter faecis</name>
    <dbReference type="NCBI Taxonomy" id="2963365"/>
    <lineage>
        <taxon>Bacteria</taxon>
        <taxon>Bacillati</taxon>
        <taxon>Bacillota</taxon>
        <taxon>Erysipelotrichia</taxon>
        <taxon>Erysipelotrichales</taxon>
        <taxon>Turicibacteraceae</taxon>
        <taxon>Turicibacter</taxon>
    </lineage>
</organism>
<name>A0ABN6ZCD2_9FIRM</name>
<dbReference type="InterPro" id="IPR027417">
    <property type="entry name" value="P-loop_NTPase"/>
</dbReference>
<dbReference type="Pfam" id="PF13304">
    <property type="entry name" value="AAA_21"/>
    <property type="match status" value="1"/>
</dbReference>
<dbReference type="SUPFAM" id="SSF52540">
    <property type="entry name" value="P-loop containing nucleoside triphosphate hydrolases"/>
    <property type="match status" value="1"/>
</dbReference>
<gene>
    <name evidence="2" type="ORF">T23_13380</name>
</gene>
<keyword evidence="3" id="KW-1185">Reference proteome</keyword>
<evidence type="ECO:0000313" key="3">
    <source>
        <dbReference type="Proteomes" id="UP001432099"/>
    </source>
</evidence>